<name>A0A0D6PF85_9PROT</name>
<evidence type="ECO:0000256" key="1">
    <source>
        <dbReference type="ARBA" id="ARBA00009156"/>
    </source>
</evidence>
<evidence type="ECO:0000256" key="4">
    <source>
        <dbReference type="RuleBase" id="RU003733"/>
    </source>
</evidence>
<accession>A0A0D6PF85</accession>
<dbReference type="EMBL" id="BANC01000035">
    <property type="protein sequence ID" value="GAN80021.1"/>
    <property type="molecule type" value="Genomic_DNA"/>
</dbReference>
<protein>
    <submittedName>
        <fullName evidence="7">Xylulose kinase</fullName>
    </submittedName>
</protein>
<dbReference type="Pfam" id="PF02782">
    <property type="entry name" value="FGGY_C"/>
    <property type="match status" value="1"/>
</dbReference>
<organism evidence="7 8">
    <name type="scientific">Acidocella aminolytica 101 = DSM 11237</name>
    <dbReference type="NCBI Taxonomy" id="1120923"/>
    <lineage>
        <taxon>Bacteria</taxon>
        <taxon>Pseudomonadati</taxon>
        <taxon>Pseudomonadota</taxon>
        <taxon>Alphaproteobacteria</taxon>
        <taxon>Acetobacterales</taxon>
        <taxon>Acidocellaceae</taxon>
        <taxon>Acidocella</taxon>
    </lineage>
</organism>
<dbReference type="SUPFAM" id="SSF53067">
    <property type="entry name" value="Actin-like ATPase domain"/>
    <property type="match status" value="2"/>
</dbReference>
<dbReference type="PIRSF" id="PIRSF000538">
    <property type="entry name" value="GlpK"/>
    <property type="match status" value="1"/>
</dbReference>
<comment type="similarity">
    <text evidence="1 4">Belongs to the FGGY kinase family.</text>
</comment>
<keyword evidence="2 4" id="KW-0808">Transferase</keyword>
<dbReference type="PANTHER" id="PTHR43095">
    <property type="entry name" value="SUGAR KINASE"/>
    <property type="match status" value="1"/>
</dbReference>
<reference evidence="7 8" key="1">
    <citation type="submission" date="2012-11" db="EMBL/GenBank/DDBJ databases">
        <title>Whole genome sequence of Acidocella aminolytica 101 = DSM 11237.</title>
        <authorList>
            <person name="Azuma Y."/>
            <person name="Higashiura N."/>
            <person name="Hirakawa H."/>
            <person name="Matsushita K."/>
        </authorList>
    </citation>
    <scope>NUCLEOTIDE SEQUENCE [LARGE SCALE GENOMIC DNA]</scope>
    <source>
        <strain evidence="8">101 / DSM 11237</strain>
    </source>
</reference>
<dbReference type="InterPro" id="IPR000577">
    <property type="entry name" value="Carb_kinase_FGGY"/>
</dbReference>
<dbReference type="OrthoDB" id="9805576at2"/>
<feature type="domain" description="Carbohydrate kinase FGGY N-terminal" evidence="5">
    <location>
        <begin position="5"/>
        <end position="248"/>
    </location>
</feature>
<dbReference type="Gene3D" id="3.30.420.40">
    <property type="match status" value="2"/>
</dbReference>
<evidence type="ECO:0000256" key="2">
    <source>
        <dbReference type="ARBA" id="ARBA00022679"/>
    </source>
</evidence>
<dbReference type="GO" id="GO:0016301">
    <property type="term" value="F:kinase activity"/>
    <property type="evidence" value="ECO:0007669"/>
    <property type="project" value="UniProtKB-KW"/>
</dbReference>
<gene>
    <name evidence="7" type="ORF">Aam_035_028</name>
</gene>
<comment type="caution">
    <text evidence="7">The sequence shown here is derived from an EMBL/GenBank/DDBJ whole genome shotgun (WGS) entry which is preliminary data.</text>
</comment>
<feature type="domain" description="Carbohydrate kinase FGGY C-terminal" evidence="6">
    <location>
        <begin position="271"/>
        <end position="439"/>
    </location>
</feature>
<dbReference type="AlphaFoldDB" id="A0A0D6PF85"/>
<dbReference type="STRING" id="1120923.SAMN02746095_02068"/>
<dbReference type="InterPro" id="IPR018484">
    <property type="entry name" value="FGGY_N"/>
</dbReference>
<sequence length="498" mass="52088">MPEIYLLGIDLGASSLKATLITPEGKVQAEAAVPVTTHVRHFGWAEQDPAEWFAALCKAVPAALAEGGVKPEAIAGIGISAGAHIPVLTDGHNTVLRPAIMWSDQRAAAEAVALHQAAGEKIIATSLNKVNPTWTLAMLAWLKAYEPGVLARAKRLYLAKDFLRHCLTGTWETDYSDAVGALMADDASKGWSAELAGLIGLDLAMLPPIVAPEHVVGGVTADAAARTGLKAGTPVVCGSNDTTVEFFGVGGSKPGIGGVKLATAGVLFLATQGPVVQPPVSCYPHIMPGLYYTATGTNSCASAHRWVRDLMFAQGGFEAMDALACAAPRGAGGLLFHPYLQGERAPYWDPLLRADFVGITISHGKMHFARAVYEGIAFSIRDLLGAARALGLEFSTIRLMGGGAKSECWRQIIADVTGLVIERTESGDASFGAALVAGMGVGLFNGPEDALARCVRLLDVTQPQAQNAAFYDELFGIYKESQAALAGVNHKLHALAAG</sequence>
<dbReference type="GO" id="GO:0005975">
    <property type="term" value="P:carbohydrate metabolic process"/>
    <property type="evidence" value="ECO:0007669"/>
    <property type="project" value="InterPro"/>
</dbReference>
<dbReference type="GO" id="GO:0016773">
    <property type="term" value="F:phosphotransferase activity, alcohol group as acceptor"/>
    <property type="evidence" value="ECO:0007669"/>
    <property type="project" value="InterPro"/>
</dbReference>
<evidence type="ECO:0000259" key="5">
    <source>
        <dbReference type="Pfam" id="PF00370"/>
    </source>
</evidence>
<dbReference type="InterPro" id="IPR043129">
    <property type="entry name" value="ATPase_NBD"/>
</dbReference>
<evidence type="ECO:0000313" key="8">
    <source>
        <dbReference type="Proteomes" id="UP000032668"/>
    </source>
</evidence>
<dbReference type="InterPro" id="IPR018483">
    <property type="entry name" value="Carb_kinase_FGGY_CS"/>
</dbReference>
<evidence type="ECO:0000259" key="6">
    <source>
        <dbReference type="Pfam" id="PF02782"/>
    </source>
</evidence>
<dbReference type="RefSeq" id="WP_048878447.1">
    <property type="nucleotide sequence ID" value="NZ_BANC01000035.1"/>
</dbReference>
<dbReference type="PANTHER" id="PTHR43095:SF5">
    <property type="entry name" value="XYLULOSE KINASE"/>
    <property type="match status" value="1"/>
</dbReference>
<dbReference type="InterPro" id="IPR050406">
    <property type="entry name" value="FGGY_Carb_Kinase"/>
</dbReference>
<proteinExistence type="inferred from homology"/>
<keyword evidence="8" id="KW-1185">Reference proteome</keyword>
<dbReference type="CDD" id="cd07808">
    <property type="entry name" value="ASKHA_NBD_FGGY_EcXK-like"/>
    <property type="match status" value="1"/>
</dbReference>
<evidence type="ECO:0000313" key="7">
    <source>
        <dbReference type="EMBL" id="GAN80021.1"/>
    </source>
</evidence>
<dbReference type="PROSITE" id="PS00445">
    <property type="entry name" value="FGGY_KINASES_2"/>
    <property type="match status" value="1"/>
</dbReference>
<dbReference type="Proteomes" id="UP000032668">
    <property type="component" value="Unassembled WGS sequence"/>
</dbReference>
<dbReference type="Pfam" id="PF00370">
    <property type="entry name" value="FGGY_N"/>
    <property type="match status" value="1"/>
</dbReference>
<keyword evidence="3 4" id="KW-0418">Kinase</keyword>
<dbReference type="InterPro" id="IPR018485">
    <property type="entry name" value="FGGY_C"/>
</dbReference>
<evidence type="ECO:0000256" key="3">
    <source>
        <dbReference type="ARBA" id="ARBA00022777"/>
    </source>
</evidence>